<keyword evidence="4" id="KW-1185">Reference proteome</keyword>
<evidence type="ECO:0000313" key="3">
    <source>
        <dbReference type="EMBL" id="MCW5319686.1"/>
    </source>
</evidence>
<dbReference type="RefSeq" id="WP_081479842.1">
    <property type="nucleotide sequence ID" value="NZ_QZCV01000001.1"/>
</dbReference>
<feature type="compositionally biased region" description="Gly residues" evidence="1">
    <location>
        <begin position="104"/>
        <end position="118"/>
    </location>
</feature>
<evidence type="ECO:0000256" key="2">
    <source>
        <dbReference type="SAM" id="SignalP"/>
    </source>
</evidence>
<feature type="chain" id="PRO_5046075097" evidence="2">
    <location>
        <begin position="23"/>
        <end position="118"/>
    </location>
</feature>
<dbReference type="GeneID" id="77322378"/>
<name>A0ABT3KMY4_9BURK</name>
<protein>
    <submittedName>
        <fullName evidence="3">Uncharacterized protein</fullName>
    </submittedName>
</protein>
<evidence type="ECO:0000313" key="4">
    <source>
        <dbReference type="Proteomes" id="UP001208935"/>
    </source>
</evidence>
<comment type="caution">
    <text evidence="3">The sequence shown here is derived from an EMBL/GenBank/DDBJ whole genome shotgun (WGS) entry which is preliminary data.</text>
</comment>
<organism evidence="3 4">
    <name type="scientific">Verminephrobacter aporrectodeae subsp. tuberculatae</name>
    <dbReference type="NCBI Taxonomy" id="1110392"/>
    <lineage>
        <taxon>Bacteria</taxon>
        <taxon>Pseudomonadati</taxon>
        <taxon>Pseudomonadota</taxon>
        <taxon>Betaproteobacteria</taxon>
        <taxon>Burkholderiales</taxon>
        <taxon>Comamonadaceae</taxon>
        <taxon>Verminephrobacter</taxon>
    </lineage>
</organism>
<accession>A0ABT3KMY4</accession>
<gene>
    <name evidence="3" type="ORF">D5039_00365</name>
</gene>
<dbReference type="EMBL" id="QZCW01000001">
    <property type="protein sequence ID" value="MCW5319686.1"/>
    <property type="molecule type" value="Genomic_DNA"/>
</dbReference>
<proteinExistence type="predicted"/>
<sequence>MPALPCAAAVLAAALFGPLAIASCYVVYGPDKEVVYRASEPPVDMSRPLHETLPRVAPGAALVFSPDDHNCTSTMNKLPLAALPEPATAHMRPARTQPTQRGCRGQGGCAPGPQGTGG</sequence>
<keyword evidence="2" id="KW-0732">Signal</keyword>
<feature type="signal peptide" evidence="2">
    <location>
        <begin position="1"/>
        <end position="22"/>
    </location>
</feature>
<evidence type="ECO:0000256" key="1">
    <source>
        <dbReference type="SAM" id="MobiDB-lite"/>
    </source>
</evidence>
<reference evidence="4" key="1">
    <citation type="submission" date="2023-07" db="EMBL/GenBank/DDBJ databases">
        <title>Verminephrobacter genomes.</title>
        <authorList>
            <person name="Lund M.B."/>
        </authorList>
    </citation>
    <scope>NUCLEOTIDE SEQUENCE [LARGE SCALE GENOMIC DNA]</scope>
    <source>
        <strain evidence="4">AtM5-05</strain>
    </source>
</reference>
<feature type="region of interest" description="Disordered" evidence="1">
    <location>
        <begin position="84"/>
        <end position="118"/>
    </location>
</feature>
<dbReference type="Proteomes" id="UP001208935">
    <property type="component" value="Unassembled WGS sequence"/>
</dbReference>